<dbReference type="SUPFAM" id="SSF47598">
    <property type="entry name" value="Ribbon-helix-helix"/>
    <property type="match status" value="1"/>
</dbReference>
<organism evidence="2">
    <name type="scientific">Myoviridae sp. ctCdG12</name>
    <dbReference type="NCBI Taxonomy" id="2825052"/>
    <lineage>
        <taxon>Viruses</taxon>
        <taxon>Duplodnaviria</taxon>
        <taxon>Heunggongvirae</taxon>
        <taxon>Uroviricota</taxon>
        <taxon>Caudoviricetes</taxon>
    </lineage>
</organism>
<feature type="domain" description="Arc-like DNA binding" evidence="1">
    <location>
        <begin position="18"/>
        <end position="60"/>
    </location>
</feature>
<evidence type="ECO:0000259" key="1">
    <source>
        <dbReference type="Pfam" id="PF03869"/>
    </source>
</evidence>
<dbReference type="EMBL" id="BK015990">
    <property type="protein sequence ID" value="DAF88680.1"/>
    <property type="molecule type" value="Genomic_DNA"/>
</dbReference>
<reference evidence="2" key="1">
    <citation type="journal article" date="2021" name="Proc. Natl. Acad. Sci. U.S.A.">
        <title>A Catalog of Tens of Thousands of Viruses from Human Metagenomes Reveals Hidden Associations with Chronic Diseases.</title>
        <authorList>
            <person name="Tisza M.J."/>
            <person name="Buck C.B."/>
        </authorList>
    </citation>
    <scope>NUCLEOTIDE SEQUENCE</scope>
    <source>
        <strain evidence="2">CtCdG12</strain>
    </source>
</reference>
<dbReference type="Gene3D" id="1.10.1220.10">
    <property type="entry name" value="Met repressor-like"/>
    <property type="match status" value="1"/>
</dbReference>
<dbReference type="GO" id="GO:0006355">
    <property type="term" value="P:regulation of DNA-templated transcription"/>
    <property type="evidence" value="ECO:0007669"/>
    <property type="project" value="InterPro"/>
</dbReference>
<dbReference type="InterPro" id="IPR005569">
    <property type="entry name" value="Arc_DNA-bd_dom"/>
</dbReference>
<evidence type="ECO:0000313" key="2">
    <source>
        <dbReference type="EMBL" id="DAF88680.1"/>
    </source>
</evidence>
<dbReference type="InterPro" id="IPR013321">
    <property type="entry name" value="Arc_rbn_hlx_hlx"/>
</dbReference>
<sequence>MAWEENTIKYINKYNAEKYDQISFRAPRGDKGRIKEAAEKAGMSMAAYIMSAVEEKISKNKKENS</sequence>
<proteinExistence type="predicted"/>
<name>A0A8S5U2J6_9CAUD</name>
<dbReference type="InterPro" id="IPR010985">
    <property type="entry name" value="Ribbon_hlx_hlx"/>
</dbReference>
<dbReference type="Pfam" id="PF03869">
    <property type="entry name" value="Arc"/>
    <property type="match status" value="1"/>
</dbReference>
<protein>
    <recommendedName>
        <fullName evidence="1">Arc-like DNA binding domain-containing protein</fullName>
    </recommendedName>
</protein>
<dbReference type="GO" id="GO:0003677">
    <property type="term" value="F:DNA binding"/>
    <property type="evidence" value="ECO:0007669"/>
    <property type="project" value="InterPro"/>
</dbReference>
<accession>A0A8S5U2J6</accession>